<keyword evidence="5 8" id="KW-0812">Transmembrane</keyword>
<dbReference type="NCBIfam" id="TIGR00912">
    <property type="entry name" value="2A0309"/>
    <property type="match status" value="1"/>
</dbReference>
<comment type="similarity">
    <text evidence="2">Belongs to the amino acid-polyamine-organocation (APC) superfamily. Spore germination protein (SGP) (TC 2.A.3.9) family.</text>
</comment>
<protein>
    <submittedName>
        <fullName evidence="9">Spore germination protein (Amino acid permease)</fullName>
    </submittedName>
</protein>
<evidence type="ECO:0000256" key="7">
    <source>
        <dbReference type="ARBA" id="ARBA00023136"/>
    </source>
</evidence>
<dbReference type="RefSeq" id="WP_174881283.1">
    <property type="nucleotide sequence ID" value="NZ_CADEPK010000342.1"/>
</dbReference>
<dbReference type="Pfam" id="PF03845">
    <property type="entry name" value="Spore_permease"/>
    <property type="match status" value="1"/>
</dbReference>
<evidence type="ECO:0000256" key="4">
    <source>
        <dbReference type="ARBA" id="ARBA00022544"/>
    </source>
</evidence>
<keyword evidence="4" id="KW-0309">Germination</keyword>
<feature type="transmembrane region" description="Helical" evidence="8">
    <location>
        <begin position="328"/>
        <end position="347"/>
    </location>
</feature>
<keyword evidence="10" id="KW-1185">Reference proteome</keyword>
<evidence type="ECO:0000313" key="9">
    <source>
        <dbReference type="EMBL" id="MDQ0227266.1"/>
    </source>
</evidence>
<evidence type="ECO:0000313" key="10">
    <source>
        <dbReference type="Proteomes" id="UP001232245"/>
    </source>
</evidence>
<evidence type="ECO:0000256" key="5">
    <source>
        <dbReference type="ARBA" id="ARBA00022692"/>
    </source>
</evidence>
<feature type="transmembrane region" description="Helical" evidence="8">
    <location>
        <begin position="82"/>
        <end position="103"/>
    </location>
</feature>
<reference evidence="9 10" key="1">
    <citation type="submission" date="2023-07" db="EMBL/GenBank/DDBJ databases">
        <title>Genomic Encyclopedia of Type Strains, Phase IV (KMG-IV): sequencing the most valuable type-strain genomes for metagenomic binning, comparative biology and taxonomic classification.</title>
        <authorList>
            <person name="Goeker M."/>
        </authorList>
    </citation>
    <scope>NUCLEOTIDE SEQUENCE [LARGE SCALE GENOMIC DNA]</scope>
    <source>
        <strain evidence="9 10">DSM 17723</strain>
    </source>
</reference>
<evidence type="ECO:0000256" key="6">
    <source>
        <dbReference type="ARBA" id="ARBA00022989"/>
    </source>
</evidence>
<feature type="transmembrane region" description="Helical" evidence="8">
    <location>
        <begin position="269"/>
        <end position="287"/>
    </location>
</feature>
<gene>
    <name evidence="9" type="ORF">J2S02_003611</name>
</gene>
<name>A0ABT9Z4S0_9BACI</name>
<feature type="transmembrane region" description="Helical" evidence="8">
    <location>
        <begin position="139"/>
        <end position="161"/>
    </location>
</feature>
<dbReference type="InterPro" id="IPR004761">
    <property type="entry name" value="Spore_GerAB"/>
</dbReference>
<comment type="subcellular location">
    <subcellularLocation>
        <location evidence="1">Membrane</location>
        <topology evidence="1">Multi-pass membrane protein</topology>
    </subcellularLocation>
</comment>
<keyword evidence="7 8" id="KW-0472">Membrane</keyword>
<feature type="transmembrane region" description="Helical" evidence="8">
    <location>
        <begin position="181"/>
        <end position="202"/>
    </location>
</feature>
<keyword evidence="6 8" id="KW-1133">Transmembrane helix</keyword>
<evidence type="ECO:0000256" key="2">
    <source>
        <dbReference type="ARBA" id="ARBA00007998"/>
    </source>
</evidence>
<keyword evidence="3" id="KW-0813">Transport</keyword>
<dbReference type="PANTHER" id="PTHR34975:SF2">
    <property type="entry name" value="SPORE GERMINATION PROTEIN A2"/>
    <property type="match status" value="1"/>
</dbReference>
<evidence type="ECO:0000256" key="8">
    <source>
        <dbReference type="SAM" id="Phobius"/>
    </source>
</evidence>
<feature type="transmembrane region" description="Helical" evidence="8">
    <location>
        <begin position="115"/>
        <end position="132"/>
    </location>
</feature>
<dbReference type="Proteomes" id="UP001232245">
    <property type="component" value="Unassembled WGS sequence"/>
</dbReference>
<feature type="transmembrane region" description="Helical" evidence="8">
    <location>
        <begin position="214"/>
        <end position="234"/>
    </location>
</feature>
<proteinExistence type="inferred from homology"/>
<dbReference type="PANTHER" id="PTHR34975">
    <property type="entry name" value="SPORE GERMINATION PROTEIN A2"/>
    <property type="match status" value="1"/>
</dbReference>
<sequence length="355" mass="41244">MVQKVIHSTHIYVLLIMSTGFMVHVLLHPVILTVSKRDSWLSVIGSVVPLIVWTVLIYYLNKKFEQKNMLSFLFSMHPLISYSLRFLISFYFILTAFITFKYTAVWAETNYTTNIPDFFVVIPFAILCYYASLKGVRTIGTLSIFLFPLVSIFGFFVGFGNIKNKDYTMLFPVFEHGYNDFFIGIIYVCASSFEIIYFLFITPYIKDRIKIKPLILVSIVLFFLALGPLVGAIVEFGAEEAEKLKVPAYEQWRLLTIGTHITRLDFLSIFQWLSGAFIRISLYMFIVNKLLVRHEKRNWILLFLYILLIISVLIPWNFSSFFSFLYSIYYPASLVFLPLLVGLLFICRKIKGDAL</sequence>
<organism evidence="9 10">
    <name type="scientific">Metabacillus niabensis</name>
    <dbReference type="NCBI Taxonomy" id="324854"/>
    <lineage>
        <taxon>Bacteria</taxon>
        <taxon>Bacillati</taxon>
        <taxon>Bacillota</taxon>
        <taxon>Bacilli</taxon>
        <taxon>Bacillales</taxon>
        <taxon>Bacillaceae</taxon>
        <taxon>Metabacillus</taxon>
    </lineage>
</organism>
<feature type="transmembrane region" description="Helical" evidence="8">
    <location>
        <begin position="299"/>
        <end position="316"/>
    </location>
</feature>
<dbReference type="EMBL" id="JAUSTZ010000008">
    <property type="protein sequence ID" value="MDQ0227266.1"/>
    <property type="molecule type" value="Genomic_DNA"/>
</dbReference>
<comment type="caution">
    <text evidence="9">The sequence shown here is derived from an EMBL/GenBank/DDBJ whole genome shotgun (WGS) entry which is preliminary data.</text>
</comment>
<accession>A0ABT9Z4S0</accession>
<feature type="transmembrane region" description="Helical" evidence="8">
    <location>
        <begin position="12"/>
        <end position="34"/>
    </location>
</feature>
<evidence type="ECO:0000256" key="1">
    <source>
        <dbReference type="ARBA" id="ARBA00004141"/>
    </source>
</evidence>
<feature type="transmembrane region" description="Helical" evidence="8">
    <location>
        <begin position="40"/>
        <end position="61"/>
    </location>
</feature>
<evidence type="ECO:0000256" key="3">
    <source>
        <dbReference type="ARBA" id="ARBA00022448"/>
    </source>
</evidence>